<dbReference type="Proteomes" id="UP000195402">
    <property type="component" value="Unassembled WGS sequence"/>
</dbReference>
<evidence type="ECO:0000313" key="9">
    <source>
        <dbReference type="Proteomes" id="UP000195402"/>
    </source>
</evidence>
<dbReference type="OMA" id="CEENPQD"/>
<dbReference type="OrthoDB" id="1939285at2759"/>
<feature type="domain" description="TPX2 C-terminal" evidence="7">
    <location>
        <begin position="233"/>
        <end position="305"/>
    </location>
</feature>
<organism evidence="8 9">
    <name type="scientific">Macleaya cordata</name>
    <name type="common">Five-seeded plume-poppy</name>
    <name type="synonym">Bocconia cordata</name>
    <dbReference type="NCBI Taxonomy" id="56857"/>
    <lineage>
        <taxon>Eukaryota</taxon>
        <taxon>Viridiplantae</taxon>
        <taxon>Streptophyta</taxon>
        <taxon>Embryophyta</taxon>
        <taxon>Tracheophyta</taxon>
        <taxon>Spermatophyta</taxon>
        <taxon>Magnoliopsida</taxon>
        <taxon>Ranunculales</taxon>
        <taxon>Papaveraceae</taxon>
        <taxon>Papaveroideae</taxon>
        <taxon>Macleaya</taxon>
    </lineage>
</organism>
<dbReference type="PANTHER" id="PTHR46372:SF2">
    <property type="entry name" value="PROTEIN WVD2-LIKE 3"/>
    <property type="match status" value="1"/>
</dbReference>
<gene>
    <name evidence="8" type="ORF">BVC80_1289g125</name>
</gene>
<feature type="compositionally biased region" description="Basic and acidic residues" evidence="6">
    <location>
        <begin position="120"/>
        <end position="131"/>
    </location>
</feature>
<dbReference type="AlphaFoldDB" id="A0A200Q9R9"/>
<dbReference type="InterPro" id="IPR027329">
    <property type="entry name" value="TPX2_C"/>
</dbReference>
<evidence type="ECO:0000256" key="1">
    <source>
        <dbReference type="ARBA" id="ARBA00004245"/>
    </source>
</evidence>
<comment type="subcellular location">
    <subcellularLocation>
        <location evidence="1">Cytoplasm</location>
        <location evidence="1">Cytoskeleton</location>
    </subcellularLocation>
</comment>
<keyword evidence="5" id="KW-0206">Cytoskeleton</keyword>
<evidence type="ECO:0000256" key="4">
    <source>
        <dbReference type="ARBA" id="ARBA00022701"/>
    </source>
</evidence>
<evidence type="ECO:0000256" key="2">
    <source>
        <dbReference type="ARBA" id="ARBA00005885"/>
    </source>
</evidence>
<dbReference type="InParanoid" id="A0A200Q9R9"/>
<sequence>MDSVNRITEETPVEGSSLNVNKDKDVLQVNDASEDLLNGGGLNSSGMEVEASATTSASKSLSLSKKPGADHVDGLKKNQTSKAQAVGKGQTAISRNQKPSLSKSISFPSKQSVNNSLKNNDGKLVKTDAKNSRVNGTEAECSGSNGSVSSHKRRVSSGGSSMDANSNGRRSASGKPGSVNATADAPPSEVSESNYQNLKPIARLSLIKDEEDAHSTTSSITPRGSRRSSGSEFTFRVVERAEKRKEFYSKLEEKFHAKEVERKSLQEKSKESQEAEIKQLRKSMTFVATPMPSFYREPPPSKVEPKKIPTTRPISPKLGRHIKIAIAASDNSSESGGVVESPRSRPRVDRNKSTKVNSHKDSVASKKPIQKSLSKLPSQKSRTTKTEAKPLNSKPNTRDPENLEQKVCRGETENQNKSTENPYTEAKTELDAIKDPVENETSLNNLASVEITPDEVSVKG</sequence>
<evidence type="ECO:0000256" key="5">
    <source>
        <dbReference type="ARBA" id="ARBA00023212"/>
    </source>
</evidence>
<feature type="compositionally biased region" description="Basic and acidic residues" evidence="6">
    <location>
        <begin position="342"/>
        <end position="364"/>
    </location>
</feature>
<feature type="region of interest" description="Disordered" evidence="6">
    <location>
        <begin position="1"/>
        <end position="233"/>
    </location>
</feature>
<feature type="region of interest" description="Disordered" evidence="6">
    <location>
        <begin position="259"/>
        <end position="427"/>
    </location>
</feature>
<feature type="compositionally biased region" description="Polar residues" evidence="6">
    <location>
        <begin position="91"/>
        <end position="119"/>
    </location>
</feature>
<name>A0A200Q9R9_MACCD</name>
<dbReference type="STRING" id="56857.A0A200Q9R9"/>
<dbReference type="InterPro" id="IPR044806">
    <property type="entry name" value="WVD2/WDL1-4"/>
</dbReference>
<dbReference type="GO" id="GO:0008017">
    <property type="term" value="F:microtubule binding"/>
    <property type="evidence" value="ECO:0007669"/>
    <property type="project" value="InterPro"/>
</dbReference>
<comment type="similarity">
    <text evidence="2">Belongs to the TPX2 family.</text>
</comment>
<feature type="compositionally biased region" description="Low complexity" evidence="6">
    <location>
        <begin position="370"/>
        <end position="381"/>
    </location>
</feature>
<feature type="compositionally biased region" description="Basic and acidic residues" evidence="6">
    <location>
        <begin position="67"/>
        <end position="76"/>
    </location>
</feature>
<feature type="compositionally biased region" description="Polar residues" evidence="6">
    <location>
        <begin position="215"/>
        <end position="232"/>
    </location>
</feature>
<dbReference type="GO" id="GO:0005874">
    <property type="term" value="C:microtubule"/>
    <property type="evidence" value="ECO:0007669"/>
    <property type="project" value="UniProtKB-KW"/>
</dbReference>
<accession>A0A200Q9R9</accession>
<evidence type="ECO:0000256" key="3">
    <source>
        <dbReference type="ARBA" id="ARBA00022490"/>
    </source>
</evidence>
<feature type="compositionally biased region" description="Polar residues" evidence="6">
    <location>
        <begin position="157"/>
        <end position="170"/>
    </location>
</feature>
<feature type="compositionally biased region" description="Basic and acidic residues" evidence="6">
    <location>
        <begin position="259"/>
        <end position="279"/>
    </location>
</feature>
<proteinExistence type="inferred from homology"/>
<dbReference type="EMBL" id="MVGT01002634">
    <property type="protein sequence ID" value="OVA07200.1"/>
    <property type="molecule type" value="Genomic_DNA"/>
</dbReference>
<dbReference type="GO" id="GO:0000226">
    <property type="term" value="P:microtubule cytoskeleton organization"/>
    <property type="evidence" value="ECO:0007669"/>
    <property type="project" value="InterPro"/>
</dbReference>
<feature type="compositionally biased region" description="Low complexity" evidence="6">
    <location>
        <begin position="51"/>
        <end position="66"/>
    </location>
</feature>
<protein>
    <submittedName>
        <fullName evidence="8">TPX2</fullName>
    </submittedName>
</protein>
<comment type="caution">
    <text evidence="8">The sequence shown here is derived from an EMBL/GenBank/DDBJ whole genome shotgun (WGS) entry which is preliminary data.</text>
</comment>
<keyword evidence="4" id="KW-0493">Microtubule</keyword>
<feature type="compositionally biased region" description="Basic and acidic residues" evidence="6">
    <location>
        <begin position="396"/>
        <end position="414"/>
    </location>
</feature>
<keyword evidence="9" id="KW-1185">Reference proteome</keyword>
<reference evidence="8 9" key="1">
    <citation type="journal article" date="2017" name="Mol. Plant">
        <title>The Genome of Medicinal Plant Macleaya cordata Provides New Insights into Benzylisoquinoline Alkaloids Metabolism.</title>
        <authorList>
            <person name="Liu X."/>
            <person name="Liu Y."/>
            <person name="Huang P."/>
            <person name="Ma Y."/>
            <person name="Qing Z."/>
            <person name="Tang Q."/>
            <person name="Cao H."/>
            <person name="Cheng P."/>
            <person name="Zheng Y."/>
            <person name="Yuan Z."/>
            <person name="Zhou Y."/>
            <person name="Liu J."/>
            <person name="Tang Z."/>
            <person name="Zhuo Y."/>
            <person name="Zhang Y."/>
            <person name="Yu L."/>
            <person name="Huang J."/>
            <person name="Yang P."/>
            <person name="Peng Q."/>
            <person name="Zhang J."/>
            <person name="Jiang W."/>
            <person name="Zhang Z."/>
            <person name="Lin K."/>
            <person name="Ro D.K."/>
            <person name="Chen X."/>
            <person name="Xiong X."/>
            <person name="Shang Y."/>
            <person name="Huang S."/>
            <person name="Zeng J."/>
        </authorList>
    </citation>
    <scope>NUCLEOTIDE SEQUENCE [LARGE SCALE GENOMIC DNA]</scope>
    <source>
        <strain evidence="9">cv. BLH2017</strain>
        <tissue evidence="8">Root</tissue>
    </source>
</reference>
<dbReference type="PANTHER" id="PTHR46372">
    <property type="entry name" value="PROTEIN WVD2-LIKE 3"/>
    <property type="match status" value="1"/>
</dbReference>
<evidence type="ECO:0000313" key="8">
    <source>
        <dbReference type="EMBL" id="OVA07200.1"/>
    </source>
</evidence>
<dbReference type="Pfam" id="PF06886">
    <property type="entry name" value="TPX2"/>
    <property type="match status" value="1"/>
</dbReference>
<keyword evidence="3" id="KW-0963">Cytoplasm</keyword>
<dbReference type="FunCoup" id="A0A200Q9R9">
    <property type="interactions" value="746"/>
</dbReference>
<evidence type="ECO:0000256" key="6">
    <source>
        <dbReference type="SAM" id="MobiDB-lite"/>
    </source>
</evidence>
<evidence type="ECO:0000259" key="7">
    <source>
        <dbReference type="Pfam" id="PF06886"/>
    </source>
</evidence>